<dbReference type="Gene3D" id="1.10.150.50">
    <property type="entry name" value="Transcription Factor, Ets-1"/>
    <property type="match status" value="1"/>
</dbReference>
<evidence type="ECO:0000259" key="1">
    <source>
        <dbReference type="PROSITE" id="PS50105"/>
    </source>
</evidence>
<dbReference type="GeneID" id="111248041"/>
<dbReference type="SMART" id="SM00454">
    <property type="entry name" value="SAM"/>
    <property type="match status" value="1"/>
</dbReference>
<dbReference type="GO" id="GO:0042393">
    <property type="term" value="F:histone binding"/>
    <property type="evidence" value="ECO:0007669"/>
    <property type="project" value="TreeGrafter"/>
</dbReference>
<reference evidence="2" key="1">
    <citation type="submission" date="2021-01" db="UniProtKB">
        <authorList>
            <consortium name="EnsemblMetazoa"/>
        </authorList>
    </citation>
    <scope>IDENTIFICATION</scope>
</reference>
<dbReference type="InterPro" id="IPR013761">
    <property type="entry name" value="SAM/pointed_sf"/>
</dbReference>
<dbReference type="SUPFAM" id="SSF47769">
    <property type="entry name" value="SAM/Pointed domain"/>
    <property type="match status" value="1"/>
</dbReference>
<dbReference type="InterPro" id="IPR050548">
    <property type="entry name" value="PcG_chromatin_remod_factors"/>
</dbReference>
<protein>
    <recommendedName>
        <fullName evidence="1">SAM domain-containing protein</fullName>
    </recommendedName>
</protein>
<dbReference type="GO" id="GO:0035102">
    <property type="term" value="C:PRC1 complex"/>
    <property type="evidence" value="ECO:0007669"/>
    <property type="project" value="TreeGrafter"/>
</dbReference>
<dbReference type="KEGG" id="vde:111248041"/>
<sequence length="186" mass="19718">MPSGLGSGSSHTTPGTPTLPLLFNKGAQCWIPVGPQIATPLATWHQEAQEYVAAPECYWIAGLTPQTRQGCRESSASVSGNVAPLPDIQSEVKKNDCCSPRTPVATSFDSSRTENTSPYSWSIDDVVAFIGGVPGCAKHAEAFRSQEIDGEALLLLDVDQLVARLGMKLGPAAKVWARLSKLTGHS</sequence>
<dbReference type="OrthoDB" id="5912862at2759"/>
<keyword evidence="3" id="KW-1185">Reference proteome</keyword>
<accession>A0A7M7K085</accession>
<dbReference type="InParanoid" id="A0A7M7K085"/>
<dbReference type="Pfam" id="PF00536">
    <property type="entry name" value="SAM_1"/>
    <property type="match status" value="1"/>
</dbReference>
<dbReference type="Proteomes" id="UP000594260">
    <property type="component" value="Unplaced"/>
</dbReference>
<dbReference type="OMA" id="ECYWIAG"/>
<proteinExistence type="predicted"/>
<organism evidence="2 3">
    <name type="scientific">Varroa destructor</name>
    <name type="common">Honeybee mite</name>
    <dbReference type="NCBI Taxonomy" id="109461"/>
    <lineage>
        <taxon>Eukaryota</taxon>
        <taxon>Metazoa</taxon>
        <taxon>Ecdysozoa</taxon>
        <taxon>Arthropoda</taxon>
        <taxon>Chelicerata</taxon>
        <taxon>Arachnida</taxon>
        <taxon>Acari</taxon>
        <taxon>Parasitiformes</taxon>
        <taxon>Mesostigmata</taxon>
        <taxon>Gamasina</taxon>
        <taxon>Dermanyssoidea</taxon>
        <taxon>Varroidae</taxon>
        <taxon>Varroa</taxon>
    </lineage>
</organism>
<dbReference type="GO" id="GO:0045892">
    <property type="term" value="P:negative regulation of DNA-templated transcription"/>
    <property type="evidence" value="ECO:0007669"/>
    <property type="project" value="TreeGrafter"/>
</dbReference>
<name>A0A7M7K085_VARDE</name>
<dbReference type="PANTHER" id="PTHR12247">
    <property type="entry name" value="POLYCOMB GROUP PROTEIN"/>
    <property type="match status" value="1"/>
</dbReference>
<evidence type="ECO:0000313" key="3">
    <source>
        <dbReference type="Proteomes" id="UP000594260"/>
    </source>
</evidence>
<dbReference type="PROSITE" id="PS50105">
    <property type="entry name" value="SAM_DOMAIN"/>
    <property type="match status" value="1"/>
</dbReference>
<dbReference type="InterPro" id="IPR001660">
    <property type="entry name" value="SAM"/>
</dbReference>
<dbReference type="AlphaFoldDB" id="A0A7M7K085"/>
<dbReference type="GO" id="GO:0003682">
    <property type="term" value="F:chromatin binding"/>
    <property type="evidence" value="ECO:0007669"/>
    <property type="project" value="TreeGrafter"/>
</dbReference>
<dbReference type="RefSeq" id="XP_022655472.1">
    <property type="nucleotide sequence ID" value="XM_022799737.1"/>
</dbReference>
<dbReference type="PANTHER" id="PTHR12247:SF138">
    <property type="entry name" value="POLYHOMEOTIC DISTAL, ISOFORM A-RELATED"/>
    <property type="match status" value="1"/>
</dbReference>
<feature type="domain" description="SAM" evidence="1">
    <location>
        <begin position="121"/>
        <end position="167"/>
    </location>
</feature>
<evidence type="ECO:0000313" key="2">
    <source>
        <dbReference type="EnsemblMetazoa" id="XP_022655472"/>
    </source>
</evidence>
<dbReference type="EnsemblMetazoa" id="XM_022799737">
    <property type="protein sequence ID" value="XP_022655472"/>
    <property type="gene ID" value="LOC111248041"/>
</dbReference>